<proteinExistence type="predicted"/>
<keyword evidence="2" id="KW-1185">Reference proteome</keyword>
<dbReference type="Proteomes" id="UP001155483">
    <property type="component" value="Unassembled WGS sequence"/>
</dbReference>
<evidence type="ECO:0000313" key="2">
    <source>
        <dbReference type="Proteomes" id="UP001155483"/>
    </source>
</evidence>
<accession>A0A9X2Y0G7</accession>
<reference evidence="1" key="1">
    <citation type="submission" date="2022-09" db="EMBL/GenBank/DDBJ databases">
        <authorList>
            <person name="Yuan C."/>
            <person name="Ke Z."/>
        </authorList>
    </citation>
    <scope>NUCLEOTIDE SEQUENCE</scope>
    <source>
        <strain evidence="1">LB-8</strain>
    </source>
</reference>
<organism evidence="1 2">
    <name type="scientific">Paraflavisolibacter caeni</name>
    <dbReference type="NCBI Taxonomy" id="2982496"/>
    <lineage>
        <taxon>Bacteria</taxon>
        <taxon>Pseudomonadati</taxon>
        <taxon>Bacteroidota</taxon>
        <taxon>Chitinophagia</taxon>
        <taxon>Chitinophagales</taxon>
        <taxon>Chitinophagaceae</taxon>
        <taxon>Paraflavisolibacter</taxon>
    </lineage>
</organism>
<dbReference type="EMBL" id="JAOTIF010000053">
    <property type="protein sequence ID" value="MCU7552881.1"/>
    <property type="molecule type" value="Genomic_DNA"/>
</dbReference>
<dbReference type="AlphaFoldDB" id="A0A9X2Y0G7"/>
<comment type="caution">
    <text evidence="1">The sequence shown here is derived from an EMBL/GenBank/DDBJ whole genome shotgun (WGS) entry which is preliminary data.</text>
</comment>
<reference evidence="1" key="2">
    <citation type="submission" date="2023-04" db="EMBL/GenBank/DDBJ databases">
        <title>Paracnuella aquatica gen. nov., sp. nov., a member of the family Chitinophagaceae isolated from a hot spring.</title>
        <authorList>
            <person name="Wang C."/>
        </authorList>
    </citation>
    <scope>NUCLEOTIDE SEQUENCE</scope>
    <source>
        <strain evidence="1">LB-8</strain>
    </source>
</reference>
<dbReference type="RefSeq" id="WP_279300315.1">
    <property type="nucleotide sequence ID" value="NZ_JAOTIF010000053.1"/>
</dbReference>
<gene>
    <name evidence="1" type="ORF">OCK74_27425</name>
</gene>
<name>A0A9X2Y0G7_9BACT</name>
<protein>
    <submittedName>
        <fullName evidence="1">Uncharacterized protein</fullName>
    </submittedName>
</protein>
<evidence type="ECO:0000313" key="1">
    <source>
        <dbReference type="EMBL" id="MCU7552881.1"/>
    </source>
</evidence>
<sequence length="50" mass="5618">MFAELEDGDEISWLFVVPANLGNDLPGRAFLLADDVGDVLSRNEHENRLF</sequence>